<evidence type="ECO:0000313" key="3">
    <source>
        <dbReference type="EMBL" id="MFH0266897.1"/>
    </source>
</evidence>
<dbReference type="Pfam" id="PF03781">
    <property type="entry name" value="FGE-sulfatase"/>
    <property type="match status" value="1"/>
</dbReference>
<reference evidence="3 4" key="1">
    <citation type="submission" date="2024-10" db="EMBL/GenBank/DDBJ databases">
        <authorList>
            <person name="Yibar A."/>
            <person name="Saticioglu I.B."/>
            <person name="Duman M."/>
            <person name="Ajmi N."/>
            <person name="Gurler F."/>
            <person name="Ay H."/>
            <person name="Onuk E."/>
            <person name="Guler S."/>
            <person name="Romalde J.L."/>
        </authorList>
    </citation>
    <scope>NUCLEOTIDE SEQUENCE [LARGE SCALE GENOMIC DNA]</scope>
    <source>
        <strain evidence="3 4">14-MA-B</strain>
    </source>
</reference>
<dbReference type="RefSeq" id="WP_394608495.1">
    <property type="nucleotide sequence ID" value="NZ_JBIHSJ010000004.1"/>
</dbReference>
<dbReference type="InterPro" id="IPR051043">
    <property type="entry name" value="Sulfatase_Mod_Factor_Kinase"/>
</dbReference>
<dbReference type="PANTHER" id="PTHR23150:SF19">
    <property type="entry name" value="FORMYLGLYCINE-GENERATING ENZYME"/>
    <property type="match status" value="1"/>
</dbReference>
<proteinExistence type="predicted"/>
<organism evidence="3 4">
    <name type="scientific">Vibrio rumoiensis</name>
    <dbReference type="NCBI Taxonomy" id="76258"/>
    <lineage>
        <taxon>Bacteria</taxon>
        <taxon>Pseudomonadati</taxon>
        <taxon>Pseudomonadota</taxon>
        <taxon>Gammaproteobacteria</taxon>
        <taxon>Vibrionales</taxon>
        <taxon>Vibrionaceae</taxon>
        <taxon>Vibrio</taxon>
    </lineage>
</organism>
<gene>
    <name evidence="3" type="ORF">ACGRQ9_15735</name>
</gene>
<name>A0ABW7IZ08_9VIBR</name>
<accession>A0ABW7IZ08</accession>
<dbReference type="Proteomes" id="UP001607151">
    <property type="component" value="Unassembled WGS sequence"/>
</dbReference>
<feature type="domain" description="Sulfatase-modifying factor enzyme-like" evidence="2">
    <location>
        <begin position="67"/>
        <end position="323"/>
    </location>
</feature>
<dbReference type="PROSITE" id="PS51257">
    <property type="entry name" value="PROKAR_LIPOPROTEIN"/>
    <property type="match status" value="1"/>
</dbReference>
<sequence length="350" mass="39181">MKPTWLGMTLLLPLLSACDAHSDITINSTKISTEQANTIKQNIASQYPNASAEEKQQIADVAVKAIENLVFVEGGSFEMGDFKAPCEIPSKRAERIDWSPDNKCFSGPSATLAGAMHLHKVTLDSYSIAKFETTFPDMDVMRKVNGLSVAYQKLDGSPYIRGTDEYIKQLQKRTAFAAPAKNWQDAKDYCLWLSKVTALPFDLPTEAQWEYAARSRGQHYYFATNTGYLQLRSGSYYDIETGYMVDYTKDEINAPSGTDEVNAYPPNPLGVYGMSNQVSEWVNDWYAKDYYLHSPEHNPQGPETGTEKVQRDGGGVTMTFSRLHSPGEKKYYLSSSFRCALQQSHLATKL</sequence>
<dbReference type="Gene3D" id="3.90.1580.10">
    <property type="entry name" value="paralog of FGE (formylglycine-generating enzyme)"/>
    <property type="match status" value="1"/>
</dbReference>
<dbReference type="PANTHER" id="PTHR23150">
    <property type="entry name" value="SULFATASE MODIFYING FACTOR 1, 2"/>
    <property type="match status" value="1"/>
</dbReference>
<dbReference type="SUPFAM" id="SSF56436">
    <property type="entry name" value="C-type lectin-like"/>
    <property type="match status" value="1"/>
</dbReference>
<comment type="caution">
    <text evidence="3">The sequence shown here is derived from an EMBL/GenBank/DDBJ whole genome shotgun (WGS) entry which is preliminary data.</text>
</comment>
<dbReference type="InterPro" id="IPR042095">
    <property type="entry name" value="SUMF_sf"/>
</dbReference>
<evidence type="ECO:0000256" key="1">
    <source>
        <dbReference type="SAM" id="SignalP"/>
    </source>
</evidence>
<keyword evidence="1" id="KW-0732">Signal</keyword>
<feature type="chain" id="PRO_5046048611" evidence="1">
    <location>
        <begin position="23"/>
        <end position="350"/>
    </location>
</feature>
<dbReference type="InterPro" id="IPR016187">
    <property type="entry name" value="CTDL_fold"/>
</dbReference>
<evidence type="ECO:0000313" key="4">
    <source>
        <dbReference type="Proteomes" id="UP001607151"/>
    </source>
</evidence>
<protein>
    <submittedName>
        <fullName evidence="3">Formylglycine-generating enzyme family protein</fullName>
    </submittedName>
</protein>
<feature type="signal peptide" evidence="1">
    <location>
        <begin position="1"/>
        <end position="22"/>
    </location>
</feature>
<dbReference type="InterPro" id="IPR005532">
    <property type="entry name" value="SUMF_dom"/>
</dbReference>
<dbReference type="EMBL" id="JBIHSN010000003">
    <property type="protein sequence ID" value="MFH0266897.1"/>
    <property type="molecule type" value="Genomic_DNA"/>
</dbReference>
<keyword evidence="4" id="KW-1185">Reference proteome</keyword>
<evidence type="ECO:0000259" key="2">
    <source>
        <dbReference type="Pfam" id="PF03781"/>
    </source>
</evidence>